<dbReference type="EMBL" id="JRYB01000001">
    <property type="protein sequence ID" value="OIJ42828.1"/>
    <property type="molecule type" value="Genomic_DNA"/>
</dbReference>
<dbReference type="AlphaFoldDB" id="A0A1S2NCP2"/>
<dbReference type="Proteomes" id="UP000180246">
    <property type="component" value="Unassembled WGS sequence"/>
</dbReference>
<protein>
    <submittedName>
        <fullName evidence="1">Uncharacterized protein</fullName>
    </submittedName>
</protein>
<evidence type="ECO:0000313" key="2">
    <source>
        <dbReference type="Proteomes" id="UP000180246"/>
    </source>
</evidence>
<gene>
    <name evidence="1" type="ORF">LO55_3978</name>
</gene>
<name>A0A1S2NCP2_9BURK</name>
<evidence type="ECO:0000313" key="1">
    <source>
        <dbReference type="EMBL" id="OIJ42828.1"/>
    </source>
</evidence>
<sequence>MRPRIITSAAATLRTVTRTVTDNKGSISSVRRQVEVATAAINAGRQAAR</sequence>
<reference evidence="1 2" key="1">
    <citation type="submission" date="2014-10" db="EMBL/GenBank/DDBJ databases">
        <authorList>
            <person name="Seo M.-J."/>
            <person name="Seok Y.J."/>
            <person name="Cha I.-T."/>
        </authorList>
    </citation>
    <scope>NUCLEOTIDE SEQUENCE [LARGE SCALE GENOMIC DNA]</scope>
    <source>
        <strain evidence="1 2">NEU</strain>
    </source>
</reference>
<organism evidence="1 2">
    <name type="scientific">Massilia timonae</name>
    <dbReference type="NCBI Taxonomy" id="47229"/>
    <lineage>
        <taxon>Bacteria</taxon>
        <taxon>Pseudomonadati</taxon>
        <taxon>Pseudomonadota</taxon>
        <taxon>Betaproteobacteria</taxon>
        <taxon>Burkholderiales</taxon>
        <taxon>Oxalobacteraceae</taxon>
        <taxon>Telluria group</taxon>
        <taxon>Massilia</taxon>
    </lineage>
</organism>
<proteinExistence type="predicted"/>
<accession>A0A1S2NCP2</accession>
<comment type="caution">
    <text evidence="1">The sequence shown here is derived from an EMBL/GenBank/DDBJ whole genome shotgun (WGS) entry which is preliminary data.</text>
</comment>